<dbReference type="GO" id="GO:0046872">
    <property type="term" value="F:metal ion binding"/>
    <property type="evidence" value="ECO:0007669"/>
    <property type="project" value="UniProtKB-KW"/>
</dbReference>
<comment type="caution">
    <text evidence="5">The sequence shown here is derived from an EMBL/GenBank/DDBJ whole genome shotgun (WGS) entry which is preliminary data.</text>
</comment>
<dbReference type="GO" id="GO:0000224">
    <property type="term" value="F:peptide-N4-(N-acetyl-beta-glucosaminyl)asparagine amidase activity"/>
    <property type="evidence" value="ECO:0007669"/>
    <property type="project" value="TreeGrafter"/>
</dbReference>
<evidence type="ECO:0000256" key="2">
    <source>
        <dbReference type="ARBA" id="ARBA00022723"/>
    </source>
</evidence>
<dbReference type="InterPro" id="IPR019825">
    <property type="entry name" value="Lectin_legB_Mn/Ca_BS"/>
</dbReference>
<dbReference type="SUPFAM" id="SSF49899">
    <property type="entry name" value="Concanavalin A-like lectins/glucanases"/>
    <property type="match status" value="1"/>
</dbReference>
<evidence type="ECO:0000259" key="4">
    <source>
        <dbReference type="SMART" id="SM00460"/>
    </source>
</evidence>
<keyword evidence="6" id="KW-1185">Reference proteome</keyword>
<dbReference type="InterPro" id="IPR002931">
    <property type="entry name" value="Transglutaminase-like"/>
</dbReference>
<dbReference type="OrthoDB" id="409136at2759"/>
<dbReference type="CDD" id="cd01951">
    <property type="entry name" value="lectin_L-type"/>
    <property type="match status" value="1"/>
</dbReference>
<gene>
    <name evidence="5" type="ORF">CcCBS67573_g07983</name>
</gene>
<dbReference type="STRING" id="246404.A0A507ERC3"/>
<evidence type="ECO:0000313" key="5">
    <source>
        <dbReference type="EMBL" id="TPX65907.1"/>
    </source>
</evidence>
<dbReference type="Gene3D" id="2.60.120.200">
    <property type="match status" value="1"/>
</dbReference>
<dbReference type="GO" id="GO:0006516">
    <property type="term" value="P:glycoprotein catabolic process"/>
    <property type="evidence" value="ECO:0007669"/>
    <property type="project" value="TreeGrafter"/>
</dbReference>
<keyword evidence="3" id="KW-0862">Zinc</keyword>
<dbReference type="GO" id="GO:0005634">
    <property type="term" value="C:nucleus"/>
    <property type="evidence" value="ECO:0007669"/>
    <property type="project" value="TreeGrafter"/>
</dbReference>
<dbReference type="PROSITE" id="PS00307">
    <property type="entry name" value="LECTIN_LEGUME_BETA"/>
    <property type="match status" value="1"/>
</dbReference>
<dbReference type="AlphaFoldDB" id="A0A507ERC3"/>
<organism evidence="5 6">
    <name type="scientific">Chytriomyces confervae</name>
    <dbReference type="NCBI Taxonomy" id="246404"/>
    <lineage>
        <taxon>Eukaryota</taxon>
        <taxon>Fungi</taxon>
        <taxon>Fungi incertae sedis</taxon>
        <taxon>Chytridiomycota</taxon>
        <taxon>Chytridiomycota incertae sedis</taxon>
        <taxon>Chytridiomycetes</taxon>
        <taxon>Chytridiales</taxon>
        <taxon>Chytriomycetaceae</taxon>
        <taxon>Chytriomyces</taxon>
    </lineage>
</organism>
<dbReference type="GO" id="GO:0005829">
    <property type="term" value="C:cytosol"/>
    <property type="evidence" value="ECO:0007669"/>
    <property type="project" value="TreeGrafter"/>
</dbReference>
<evidence type="ECO:0000256" key="1">
    <source>
        <dbReference type="ARBA" id="ARBA00009390"/>
    </source>
</evidence>
<dbReference type="InterPro" id="IPR038765">
    <property type="entry name" value="Papain-like_cys_pep_sf"/>
</dbReference>
<dbReference type="InterPro" id="IPR056573">
    <property type="entry name" value="Lectin_L-type_dom"/>
</dbReference>
<accession>A0A507ERC3</accession>
<dbReference type="InterPro" id="IPR013320">
    <property type="entry name" value="ConA-like_dom_sf"/>
</dbReference>
<evidence type="ECO:0000313" key="6">
    <source>
        <dbReference type="Proteomes" id="UP000320333"/>
    </source>
</evidence>
<dbReference type="Pfam" id="PF18483">
    <property type="entry name" value="Lectin_L-type_dom"/>
    <property type="match status" value="1"/>
</dbReference>
<dbReference type="PANTHER" id="PTHR12143:SF19">
    <property type="entry name" value="PEPTIDE-N(4)-(N-ACETYL-BETA-GLUCOSAMINYL)ASPARAGINE AMIDASE"/>
    <property type="match status" value="1"/>
</dbReference>
<proteinExistence type="inferred from homology"/>
<sequence length="585" mass="64493">MAALSRSDIDAVAADITAKIKLLSVQRRNENQSATSSIRNRLRGEIARFKSAYCDRAILDLALEQMPVDELHERAESITVKDGGYLECLMSALLGWFKTDYMTWVNNLPCEACGAPDTVSAGSGIPTPTDLADGASRTELFKCPHCHATSRFPRFNNVKRLMKTRKGRCGEWANLFTCFSIAMGFETRYVMDYTDHVWCEFYSDTWKRWVHVDPCEGSSALDQPLMYEVGWGKKLTYVFAVGEHEVVDVYRRYTRNLPDILRRRKLARETTLAHWISEMNSEIQRNLPASIVKELKEKSAAELHEFLHPPNRPLHGSEKIGRQSGNLEWRLARGETSGVASASARPVPAMVGPKVISNATEFSLVGSAKKTQSAFSRETVHQLTPNANDQRGAIWTRIQVPKTAEKLTLEFTFRIGNGSNQSSADGLALVFQSSGGPNALGEGGSGLGYAGISSSVAVEFDTYASRDTCADPDGNHVSVQTCGRGKPNSGHHRYSVGCSSQVPELGVGKMLWVRVAVDLSNAKRGLEVFMKEGVDEEYAFVVHGNVDVRDVVLVDEQRELYVGFTAATGGLSQVHEISTVEAVLE</sequence>
<dbReference type="Pfam" id="PF01841">
    <property type="entry name" value="Transglut_core"/>
    <property type="match status" value="1"/>
</dbReference>
<protein>
    <recommendedName>
        <fullName evidence="4">Transglutaminase-like domain-containing protein</fullName>
    </recommendedName>
</protein>
<comment type="similarity">
    <text evidence="1">Belongs to the transglutaminase-like superfamily. PNGase family.</text>
</comment>
<feature type="domain" description="Transglutaminase-like" evidence="4">
    <location>
        <begin position="161"/>
        <end position="216"/>
    </location>
</feature>
<name>A0A507ERC3_9FUNG</name>
<dbReference type="Proteomes" id="UP000320333">
    <property type="component" value="Unassembled WGS sequence"/>
</dbReference>
<evidence type="ECO:0000256" key="3">
    <source>
        <dbReference type="ARBA" id="ARBA00022833"/>
    </source>
</evidence>
<dbReference type="InterPro" id="IPR050883">
    <property type="entry name" value="PNGase"/>
</dbReference>
<dbReference type="Gene3D" id="3.10.620.30">
    <property type="match status" value="1"/>
</dbReference>
<dbReference type="SUPFAM" id="SSF54001">
    <property type="entry name" value="Cysteine proteinases"/>
    <property type="match status" value="1"/>
</dbReference>
<keyword evidence="2" id="KW-0479">Metal-binding</keyword>
<dbReference type="EMBL" id="QEAP01000464">
    <property type="protein sequence ID" value="TPX65907.1"/>
    <property type="molecule type" value="Genomic_DNA"/>
</dbReference>
<dbReference type="PANTHER" id="PTHR12143">
    <property type="entry name" value="PEPTIDE N-GLYCANASE PNGASE -RELATED"/>
    <property type="match status" value="1"/>
</dbReference>
<reference evidence="5 6" key="1">
    <citation type="journal article" date="2019" name="Sci. Rep.">
        <title>Comparative genomics of chytrid fungi reveal insights into the obligate biotrophic and pathogenic lifestyle of Synchytrium endobioticum.</title>
        <authorList>
            <person name="van de Vossenberg B.T.L.H."/>
            <person name="Warris S."/>
            <person name="Nguyen H.D.T."/>
            <person name="van Gent-Pelzer M.P.E."/>
            <person name="Joly D.L."/>
            <person name="van de Geest H.C."/>
            <person name="Bonants P.J.M."/>
            <person name="Smith D.S."/>
            <person name="Levesque C.A."/>
            <person name="van der Lee T.A.J."/>
        </authorList>
    </citation>
    <scope>NUCLEOTIDE SEQUENCE [LARGE SCALE GENOMIC DNA]</scope>
    <source>
        <strain evidence="5 6">CBS 675.73</strain>
    </source>
</reference>
<dbReference type="SMART" id="SM00460">
    <property type="entry name" value="TGc"/>
    <property type="match status" value="1"/>
</dbReference>
<dbReference type="Gene3D" id="2.20.25.10">
    <property type="match status" value="1"/>
</dbReference>